<evidence type="ECO:0000313" key="4">
    <source>
        <dbReference type="EMBL" id="GFZ09278.1"/>
    </source>
</evidence>
<dbReference type="OrthoDB" id="1746275at2759"/>
<keyword evidence="2" id="KW-0479">Metal-binding</keyword>
<name>A0A7J0GEY6_9ERIC</name>
<evidence type="ECO:0000259" key="3">
    <source>
        <dbReference type="Pfam" id="PF13359"/>
    </source>
</evidence>
<keyword evidence="5" id="KW-1185">Reference proteome</keyword>
<evidence type="ECO:0000256" key="2">
    <source>
        <dbReference type="ARBA" id="ARBA00022723"/>
    </source>
</evidence>
<reference evidence="4 5" key="1">
    <citation type="submission" date="2019-07" db="EMBL/GenBank/DDBJ databases">
        <title>De Novo Assembly of kiwifruit Actinidia rufa.</title>
        <authorList>
            <person name="Sugita-Konishi S."/>
            <person name="Sato K."/>
            <person name="Mori E."/>
            <person name="Abe Y."/>
            <person name="Kisaki G."/>
            <person name="Hamano K."/>
            <person name="Suezawa K."/>
            <person name="Otani M."/>
            <person name="Fukuda T."/>
            <person name="Manabe T."/>
            <person name="Gomi K."/>
            <person name="Tabuchi M."/>
            <person name="Akimitsu K."/>
            <person name="Kataoka I."/>
        </authorList>
    </citation>
    <scope>NUCLEOTIDE SEQUENCE [LARGE SCALE GENOMIC DNA]</scope>
    <source>
        <strain evidence="5">cv. Fuchu</strain>
    </source>
</reference>
<comment type="cofactor">
    <cofactor evidence="1">
        <name>a divalent metal cation</name>
        <dbReference type="ChEBI" id="CHEBI:60240"/>
    </cofactor>
</comment>
<organism evidence="4 5">
    <name type="scientific">Actinidia rufa</name>
    <dbReference type="NCBI Taxonomy" id="165716"/>
    <lineage>
        <taxon>Eukaryota</taxon>
        <taxon>Viridiplantae</taxon>
        <taxon>Streptophyta</taxon>
        <taxon>Embryophyta</taxon>
        <taxon>Tracheophyta</taxon>
        <taxon>Spermatophyta</taxon>
        <taxon>Magnoliopsida</taxon>
        <taxon>eudicotyledons</taxon>
        <taxon>Gunneridae</taxon>
        <taxon>Pentapetalae</taxon>
        <taxon>asterids</taxon>
        <taxon>Ericales</taxon>
        <taxon>Actinidiaceae</taxon>
        <taxon>Actinidia</taxon>
    </lineage>
</organism>
<dbReference type="AlphaFoldDB" id="A0A7J0GEY6"/>
<dbReference type="InterPro" id="IPR027806">
    <property type="entry name" value="HARBI1_dom"/>
</dbReference>
<sequence length="130" mass="15887">MYRNEMDNPQQTTERKFNKVHSSLRCMIERSFQVWKARWAYLKNIPPHIKFENQVKLVCATMAIHNFIRRSNMADMAFQYYDRNHYFNPVDDEVGPSHDRHHEDQVQRDDAYMHRRRNELLDAVVRNGRY</sequence>
<feature type="domain" description="DDE Tnp4" evidence="3">
    <location>
        <begin position="10"/>
        <end position="66"/>
    </location>
</feature>
<comment type="caution">
    <text evidence="4">The sequence shown here is derived from an EMBL/GenBank/DDBJ whole genome shotgun (WGS) entry which is preliminary data.</text>
</comment>
<dbReference type="EMBL" id="BJWL01000020">
    <property type="protein sequence ID" value="GFZ09278.1"/>
    <property type="molecule type" value="Genomic_DNA"/>
</dbReference>
<dbReference type="Proteomes" id="UP000585474">
    <property type="component" value="Unassembled WGS sequence"/>
</dbReference>
<dbReference type="GO" id="GO:0046872">
    <property type="term" value="F:metal ion binding"/>
    <property type="evidence" value="ECO:0007669"/>
    <property type="project" value="UniProtKB-KW"/>
</dbReference>
<evidence type="ECO:0000313" key="5">
    <source>
        <dbReference type="Proteomes" id="UP000585474"/>
    </source>
</evidence>
<evidence type="ECO:0000256" key="1">
    <source>
        <dbReference type="ARBA" id="ARBA00001968"/>
    </source>
</evidence>
<protein>
    <recommendedName>
        <fullName evidence="3">DDE Tnp4 domain-containing protein</fullName>
    </recommendedName>
</protein>
<proteinExistence type="predicted"/>
<accession>A0A7J0GEY6</accession>
<gene>
    <name evidence="4" type="ORF">Acr_20g0010860</name>
</gene>
<dbReference type="Pfam" id="PF13359">
    <property type="entry name" value="DDE_Tnp_4"/>
    <property type="match status" value="1"/>
</dbReference>